<gene>
    <name evidence="1" type="ORF">DFQ01_109123</name>
</gene>
<dbReference type="OrthoDB" id="6691119at2"/>
<evidence type="ECO:0000313" key="2">
    <source>
        <dbReference type="Proteomes" id="UP000246635"/>
    </source>
</evidence>
<keyword evidence="2" id="KW-1185">Reference proteome</keyword>
<accession>A0A2V2YT70</accession>
<name>A0A2V2YT70_9BACL</name>
<proteinExistence type="predicted"/>
<dbReference type="EMBL" id="QGTQ01000009">
    <property type="protein sequence ID" value="PWW02498.1"/>
    <property type="molecule type" value="Genomic_DNA"/>
</dbReference>
<evidence type="ECO:0000313" key="1">
    <source>
        <dbReference type="EMBL" id="PWW02498.1"/>
    </source>
</evidence>
<dbReference type="Proteomes" id="UP000246635">
    <property type="component" value="Unassembled WGS sequence"/>
</dbReference>
<dbReference type="RefSeq" id="WP_110044530.1">
    <property type="nucleotide sequence ID" value="NZ_CP054613.1"/>
</dbReference>
<dbReference type="AlphaFoldDB" id="A0A2V2YT70"/>
<comment type="caution">
    <text evidence="1">The sequence shown here is derived from an EMBL/GenBank/DDBJ whole genome shotgun (WGS) entry which is preliminary data.</text>
</comment>
<organism evidence="1 2">
    <name type="scientific">Paenibacillus cellulosilyticus</name>
    <dbReference type="NCBI Taxonomy" id="375489"/>
    <lineage>
        <taxon>Bacteria</taxon>
        <taxon>Bacillati</taxon>
        <taxon>Bacillota</taxon>
        <taxon>Bacilli</taxon>
        <taxon>Bacillales</taxon>
        <taxon>Paenibacillaceae</taxon>
        <taxon>Paenibacillus</taxon>
    </lineage>
</organism>
<sequence>MKKLILLVLIVVTLGGCSEGAKERPEEISQDVWDAAIQYTLMIDMRDAETGENILSLSEQAALSGKLSAMRESSKLSSEEKEIIGYVDDLAMQKLCQELDGKDCASRRSYKETMKIISTTFGNEALHPKNFRVDSLVKLRQETAENQGSGEETESLTKVEKYMKSNNISLTAKDVQFDMVNNLDKNFVLAGTAELDDYYNYGFDSDMEADYFCVRVTPEDGSYSDRWYLYFHRDSFNALFEKLKQGNVNVITTAVIPEFRFEKNQGLMAQVVRVEYY</sequence>
<dbReference type="PROSITE" id="PS51257">
    <property type="entry name" value="PROKAR_LIPOPROTEIN"/>
    <property type="match status" value="1"/>
</dbReference>
<protein>
    <recommendedName>
        <fullName evidence="3">Lipoprotein</fullName>
    </recommendedName>
</protein>
<evidence type="ECO:0008006" key="3">
    <source>
        <dbReference type="Google" id="ProtNLM"/>
    </source>
</evidence>
<reference evidence="1 2" key="1">
    <citation type="submission" date="2018-05" db="EMBL/GenBank/DDBJ databases">
        <title>Genomic Encyclopedia of Type Strains, Phase III (KMG-III): the genomes of soil and plant-associated and newly described type strains.</title>
        <authorList>
            <person name="Whitman W."/>
        </authorList>
    </citation>
    <scope>NUCLEOTIDE SEQUENCE [LARGE SCALE GENOMIC DNA]</scope>
    <source>
        <strain evidence="1 2">CECT 5696</strain>
    </source>
</reference>